<evidence type="ECO:0000256" key="2">
    <source>
        <dbReference type="SAM" id="SignalP"/>
    </source>
</evidence>
<accession>A0A1Q9EXQ6</accession>
<dbReference type="Proteomes" id="UP000186817">
    <property type="component" value="Unassembled WGS sequence"/>
</dbReference>
<feature type="coiled-coil region" evidence="1">
    <location>
        <begin position="168"/>
        <end position="226"/>
    </location>
</feature>
<dbReference type="AlphaFoldDB" id="A0A1Q9EXQ6"/>
<evidence type="ECO:0000313" key="3">
    <source>
        <dbReference type="EMBL" id="OLQ12230.1"/>
    </source>
</evidence>
<organism evidence="3 4">
    <name type="scientific">Symbiodinium microadriaticum</name>
    <name type="common">Dinoflagellate</name>
    <name type="synonym">Zooxanthella microadriatica</name>
    <dbReference type="NCBI Taxonomy" id="2951"/>
    <lineage>
        <taxon>Eukaryota</taxon>
        <taxon>Sar</taxon>
        <taxon>Alveolata</taxon>
        <taxon>Dinophyceae</taxon>
        <taxon>Suessiales</taxon>
        <taxon>Symbiodiniaceae</taxon>
        <taxon>Symbiodinium</taxon>
    </lineage>
</organism>
<dbReference type="EMBL" id="LSRX01000047">
    <property type="protein sequence ID" value="OLQ12230.1"/>
    <property type="molecule type" value="Genomic_DNA"/>
</dbReference>
<feature type="signal peptide" evidence="2">
    <location>
        <begin position="1"/>
        <end position="20"/>
    </location>
</feature>
<keyword evidence="2" id="KW-0732">Signal</keyword>
<comment type="caution">
    <text evidence="3">The sequence shown here is derived from an EMBL/GenBank/DDBJ whole genome shotgun (WGS) entry which is preliminary data.</text>
</comment>
<evidence type="ECO:0000256" key="1">
    <source>
        <dbReference type="SAM" id="Coils"/>
    </source>
</evidence>
<evidence type="ECO:0000313" key="4">
    <source>
        <dbReference type="Proteomes" id="UP000186817"/>
    </source>
</evidence>
<keyword evidence="4" id="KW-1185">Reference proteome</keyword>
<proteinExistence type="predicted"/>
<reference evidence="3 4" key="1">
    <citation type="submission" date="2016-02" db="EMBL/GenBank/DDBJ databases">
        <title>Genome analysis of coral dinoflagellate symbionts highlights evolutionary adaptations to a symbiotic lifestyle.</title>
        <authorList>
            <person name="Aranda M."/>
            <person name="Li Y."/>
            <person name="Liew Y.J."/>
            <person name="Baumgarten S."/>
            <person name="Simakov O."/>
            <person name="Wilson M."/>
            <person name="Piel J."/>
            <person name="Ashoor H."/>
            <person name="Bougouffa S."/>
            <person name="Bajic V.B."/>
            <person name="Ryu T."/>
            <person name="Ravasi T."/>
            <person name="Bayer T."/>
            <person name="Micklem G."/>
            <person name="Kim H."/>
            <person name="Bhak J."/>
            <person name="Lajeunesse T.C."/>
            <person name="Voolstra C.R."/>
        </authorList>
    </citation>
    <scope>NUCLEOTIDE SEQUENCE [LARGE SCALE GENOMIC DNA]</scope>
    <source>
        <strain evidence="3 4">CCMP2467</strain>
    </source>
</reference>
<protein>
    <submittedName>
        <fullName evidence="3">Uncharacterized protein</fullName>
    </submittedName>
</protein>
<keyword evidence="1" id="KW-0175">Coiled coil</keyword>
<sequence length="250" mass="27741">MARMVMLVVVVVLTVDVIIDDDDDDDDEDYVLGERLAPAAAPRLLAAVAGLRLSLGVDATPSDMHLGRRLLFHVWRFRLCAHARCFESLRVCKSILLIHPIANMLNAVKHRKVLTRISLLFAALVSHLVTNEGEQQLTAEVPPASYKNCRDRWQPRRPRGFGAGAPGGTGSESRKRELELQLEQLKEDAGAGLAAAARAARLVRVLEAARRREAALGKEVQELDETVLFLRLRDAAPSIRRCYEQKADPQ</sequence>
<name>A0A1Q9EXQ6_SYMMI</name>
<gene>
    <name evidence="3" type="ORF">AK812_SmicGene3916</name>
</gene>
<feature type="chain" id="PRO_5013226236" evidence="2">
    <location>
        <begin position="21"/>
        <end position="250"/>
    </location>
</feature>